<feature type="region of interest" description="Disordered" evidence="1">
    <location>
        <begin position="145"/>
        <end position="192"/>
    </location>
</feature>
<dbReference type="AlphaFoldDB" id="A0A314YMY8"/>
<comment type="caution">
    <text evidence="2">The sequence shown here is derived from an EMBL/GenBank/DDBJ whole genome shotgun (WGS) entry which is preliminary data.</text>
</comment>
<organism evidence="2 3">
    <name type="scientific">Prunus yedoensis var. nudiflora</name>
    <dbReference type="NCBI Taxonomy" id="2094558"/>
    <lineage>
        <taxon>Eukaryota</taxon>
        <taxon>Viridiplantae</taxon>
        <taxon>Streptophyta</taxon>
        <taxon>Embryophyta</taxon>
        <taxon>Tracheophyta</taxon>
        <taxon>Spermatophyta</taxon>
        <taxon>Magnoliopsida</taxon>
        <taxon>eudicotyledons</taxon>
        <taxon>Gunneridae</taxon>
        <taxon>Pentapetalae</taxon>
        <taxon>rosids</taxon>
        <taxon>fabids</taxon>
        <taxon>Rosales</taxon>
        <taxon>Rosaceae</taxon>
        <taxon>Amygdaloideae</taxon>
        <taxon>Amygdaleae</taxon>
        <taxon>Prunus</taxon>
    </lineage>
</organism>
<name>A0A314YMY8_PRUYE</name>
<sequence length="192" mass="20549">MGFDPLPSGCGCGPPPPHHGHRRKSVVEHLRPPAAAGPSHGDPPKRHNGIFSKRQHWRIPGVASAAVPRQVREPGALRFQRLGRSVVRANRQLIGGIGSGTVPVVSSEGDQSGCAELWLIYFDVGVVDKQFSLSLFESPPDCTAVDPSDPNFNPAAHHTDRYSHSPSGSSSKIESQNLGDEVSQKSELRASS</sequence>
<evidence type="ECO:0000313" key="3">
    <source>
        <dbReference type="Proteomes" id="UP000250321"/>
    </source>
</evidence>
<protein>
    <submittedName>
        <fullName evidence="2">Uncharacterized protein</fullName>
    </submittedName>
</protein>
<dbReference type="OrthoDB" id="10621418at2759"/>
<keyword evidence="3" id="KW-1185">Reference proteome</keyword>
<proteinExistence type="predicted"/>
<evidence type="ECO:0000313" key="2">
    <source>
        <dbReference type="EMBL" id="PQQ09372.1"/>
    </source>
</evidence>
<reference evidence="2 3" key="1">
    <citation type="submission" date="2018-02" db="EMBL/GenBank/DDBJ databases">
        <title>Draft genome of wild Prunus yedoensis var. nudiflora.</title>
        <authorList>
            <person name="Baek S."/>
            <person name="Kim J.-H."/>
            <person name="Choi K."/>
            <person name="Kim G.-B."/>
            <person name="Cho A."/>
            <person name="Jang H."/>
            <person name="Shin C.-H."/>
            <person name="Yu H.-J."/>
            <person name="Mun J.-H."/>
        </authorList>
    </citation>
    <scope>NUCLEOTIDE SEQUENCE [LARGE SCALE GENOMIC DNA]</scope>
    <source>
        <strain evidence="3">cv. Jeju island</strain>
        <tissue evidence="2">Leaf</tissue>
    </source>
</reference>
<accession>A0A314YMY8</accession>
<evidence type="ECO:0000256" key="1">
    <source>
        <dbReference type="SAM" id="MobiDB-lite"/>
    </source>
</evidence>
<gene>
    <name evidence="2" type="ORF">Pyn_40993</name>
</gene>
<feature type="compositionally biased region" description="Polar residues" evidence="1">
    <location>
        <begin position="164"/>
        <end position="178"/>
    </location>
</feature>
<dbReference type="Proteomes" id="UP000250321">
    <property type="component" value="Unassembled WGS sequence"/>
</dbReference>
<feature type="region of interest" description="Disordered" evidence="1">
    <location>
        <begin position="1"/>
        <end position="26"/>
    </location>
</feature>
<dbReference type="EMBL" id="PJQY01000624">
    <property type="protein sequence ID" value="PQQ09372.1"/>
    <property type="molecule type" value="Genomic_DNA"/>
</dbReference>
<feature type="compositionally biased region" description="Basic and acidic residues" evidence="1">
    <location>
        <begin position="182"/>
        <end position="192"/>
    </location>
</feature>